<dbReference type="InterPro" id="IPR034164">
    <property type="entry name" value="Pepsin-like_dom"/>
</dbReference>
<dbReference type="InterPro" id="IPR033121">
    <property type="entry name" value="PEPTIDASE_A1"/>
</dbReference>
<feature type="compositionally biased region" description="Low complexity" evidence="2">
    <location>
        <begin position="95"/>
        <end position="108"/>
    </location>
</feature>
<evidence type="ECO:0000256" key="3">
    <source>
        <dbReference type="SAM" id="Phobius"/>
    </source>
</evidence>
<dbReference type="Pfam" id="PF00026">
    <property type="entry name" value="Asp"/>
    <property type="match status" value="1"/>
</dbReference>
<accession>A0A5C3FCD6</accession>
<dbReference type="PRINTS" id="PR00792">
    <property type="entry name" value="PEPSIN"/>
</dbReference>
<sequence length="806" mass="82621">MAYPMINSGSAASPWLRPRQASGTASSSSSTSTAPSGSTTATGTGTGITTATASSTRTSTSSSSGPSSGTASSSSSSSSASQATGSGSGSGRAGLGSHSGSSGPLLSSTNDTRVILGRGYSNGQLTYTVPVSLASQHLNLQLDTGSSDMWVASTRCGTESCNGRQGLKVNRFDDTDDAVVDQNTTFSIHYLQGGASGGVKTTSVLLGDPDTSRLAVNSQAFASANLVSDEDLDTGGFSGVLGMGLPALSIIQASLNDTSDTAALNEGVAPPDTGSILAGLWRNSRQGRRFVGLGLQRLEEDGGSGSSVLTVGTHDPAYSGTDLSKITYSPVVPDPDGISRHWRLYMTQMTVSIDGVTSVIPIGSSSATGSGYPIAVLDTSASVNLGPASVLNALYGAWGIGPASDGGYYMRCDLQLNITVTLGGVSVPIHPLDASVYANTGTGTGSSNPRAACIGSFQALRSSSGGSGDSSADAVSLPADFVLSPAFLRSAYTVLSCDGTNTSDGPAGPCEPQVGLRPLVNMTEATAQFTQVRVQKQPLGHSGLDGSESDDPAEGSKGLSGGIRVMIGCVAAIVVIAAIFGVALWRLRKRRRLIAARRAAMLASSGEKGDLARQETGNGVLRRLSSRGDGLLMPMTVLTKDDDDDESANGVLSPAQRAKARQLKQMHGVFDDELIGDDDNDPERAAAGLAPRWRDDARGRAAGTGTNSGLQVGTTSWDVSSTGYIDARKVKREYLRKLNEEERQIFANPAPASAADGQAGNEAGTEAEGMMRGTSYHTLDRSSNNGSDGQHRSDSPSPLLGPRDRS</sequence>
<protein>
    <recommendedName>
        <fullName evidence="4">Peptidase A1 domain-containing protein</fullName>
    </recommendedName>
</protein>
<evidence type="ECO:0000313" key="5">
    <source>
        <dbReference type="EMBL" id="SPO41111.1"/>
    </source>
</evidence>
<gene>
    <name evidence="5" type="ORF">PSFLO_06593</name>
</gene>
<feature type="region of interest" description="Disordered" evidence="2">
    <location>
        <begin position="694"/>
        <end position="715"/>
    </location>
</feature>
<feature type="compositionally biased region" description="Polar residues" evidence="2">
    <location>
        <begin position="775"/>
        <end position="788"/>
    </location>
</feature>
<feature type="transmembrane region" description="Helical" evidence="3">
    <location>
        <begin position="565"/>
        <end position="587"/>
    </location>
</feature>
<organism evidence="5 6">
    <name type="scientific">Pseudozyma flocculosa</name>
    <dbReference type="NCBI Taxonomy" id="84751"/>
    <lineage>
        <taxon>Eukaryota</taxon>
        <taxon>Fungi</taxon>
        <taxon>Dikarya</taxon>
        <taxon>Basidiomycota</taxon>
        <taxon>Ustilaginomycotina</taxon>
        <taxon>Ustilaginomycetes</taxon>
        <taxon>Ustilaginales</taxon>
        <taxon>Ustilaginaceae</taxon>
        <taxon>Pseudozyma</taxon>
    </lineage>
</organism>
<evidence type="ECO:0000259" key="4">
    <source>
        <dbReference type="PROSITE" id="PS51767"/>
    </source>
</evidence>
<dbReference type="SUPFAM" id="SSF50630">
    <property type="entry name" value="Acid proteases"/>
    <property type="match status" value="1"/>
</dbReference>
<reference evidence="5 6" key="1">
    <citation type="submission" date="2018-03" db="EMBL/GenBank/DDBJ databases">
        <authorList>
            <person name="Guldener U."/>
        </authorList>
    </citation>
    <scope>NUCLEOTIDE SEQUENCE [LARGE SCALE GENOMIC DNA]</scope>
    <source>
        <strain evidence="5 6">DAOM196992</strain>
    </source>
</reference>
<dbReference type="GO" id="GO:0004190">
    <property type="term" value="F:aspartic-type endopeptidase activity"/>
    <property type="evidence" value="ECO:0007669"/>
    <property type="project" value="InterPro"/>
</dbReference>
<dbReference type="AlphaFoldDB" id="A0A5C3FCD6"/>
<keyword evidence="6" id="KW-1185">Reference proteome</keyword>
<evidence type="ECO:0000313" key="6">
    <source>
        <dbReference type="Proteomes" id="UP000323386"/>
    </source>
</evidence>
<keyword evidence="3" id="KW-1133">Transmembrane helix</keyword>
<dbReference type="CDD" id="cd05471">
    <property type="entry name" value="pepsin_like"/>
    <property type="match status" value="1"/>
</dbReference>
<keyword evidence="3" id="KW-0472">Membrane</keyword>
<feature type="compositionally biased region" description="Low complexity" evidence="2">
    <location>
        <begin position="21"/>
        <end position="85"/>
    </location>
</feature>
<dbReference type="EMBL" id="OOIP01000024">
    <property type="protein sequence ID" value="SPO41111.1"/>
    <property type="molecule type" value="Genomic_DNA"/>
</dbReference>
<evidence type="ECO:0000256" key="1">
    <source>
        <dbReference type="ARBA" id="ARBA00007447"/>
    </source>
</evidence>
<dbReference type="GO" id="GO:0006508">
    <property type="term" value="P:proteolysis"/>
    <property type="evidence" value="ECO:0007669"/>
    <property type="project" value="InterPro"/>
</dbReference>
<keyword evidence="3" id="KW-0812">Transmembrane</keyword>
<comment type="similarity">
    <text evidence="1">Belongs to the peptidase A1 family.</text>
</comment>
<dbReference type="InterPro" id="IPR001461">
    <property type="entry name" value="Aspartic_peptidase_A1"/>
</dbReference>
<feature type="region of interest" description="Disordered" evidence="2">
    <location>
        <begin position="1"/>
        <end position="108"/>
    </location>
</feature>
<dbReference type="PROSITE" id="PS51767">
    <property type="entry name" value="PEPTIDASE_A1"/>
    <property type="match status" value="1"/>
</dbReference>
<feature type="region of interest" description="Disordered" evidence="2">
    <location>
        <begin position="746"/>
        <end position="806"/>
    </location>
</feature>
<feature type="domain" description="Peptidase A1" evidence="4">
    <location>
        <begin position="127"/>
        <end position="507"/>
    </location>
</feature>
<proteinExistence type="inferred from homology"/>
<dbReference type="Gene3D" id="2.40.70.10">
    <property type="entry name" value="Acid Proteases"/>
    <property type="match status" value="2"/>
</dbReference>
<dbReference type="OrthoDB" id="2747330at2759"/>
<dbReference type="PANTHER" id="PTHR47966:SF73">
    <property type="entry name" value="PEPTIDASE A1 DOMAIN-CONTAINING PROTEIN"/>
    <property type="match status" value="1"/>
</dbReference>
<dbReference type="PANTHER" id="PTHR47966">
    <property type="entry name" value="BETA-SITE APP-CLEAVING ENZYME, ISOFORM A-RELATED"/>
    <property type="match status" value="1"/>
</dbReference>
<dbReference type="InterPro" id="IPR021109">
    <property type="entry name" value="Peptidase_aspartic_dom_sf"/>
</dbReference>
<name>A0A5C3FCD6_9BASI</name>
<evidence type="ECO:0000256" key="2">
    <source>
        <dbReference type="SAM" id="MobiDB-lite"/>
    </source>
</evidence>
<dbReference type="Proteomes" id="UP000323386">
    <property type="component" value="Unassembled WGS sequence"/>
</dbReference>